<protein>
    <recommendedName>
        <fullName evidence="6">3-methyl-2-oxobutanoate dehydrogenase (2-methylpropanoyl-transferring)</fullName>
        <ecNumber evidence="6">1.2.4.4</ecNumber>
    </recommendedName>
    <alternativeName>
        <fullName evidence="16">Branched-chain alpha-keto acid dehydrogenase E1 component alpha chain</fullName>
    </alternativeName>
</protein>
<dbReference type="InterPro" id="IPR029061">
    <property type="entry name" value="THDP-binding"/>
</dbReference>
<evidence type="ECO:0000259" key="20">
    <source>
        <dbReference type="PROSITE" id="PS51005"/>
    </source>
</evidence>
<dbReference type="FunFam" id="2.170.150.80:FF:000002">
    <property type="entry name" value="Nac domain-containing protein 86"/>
    <property type="match status" value="1"/>
</dbReference>
<organism evidence="22 23">
    <name type="scientific">Arabidopsis thaliana</name>
    <name type="common">Mouse-ear cress</name>
    <dbReference type="NCBI Taxonomy" id="3702"/>
    <lineage>
        <taxon>Eukaryota</taxon>
        <taxon>Viridiplantae</taxon>
        <taxon>Streptophyta</taxon>
        <taxon>Embryophyta</taxon>
        <taxon>Tracheophyta</taxon>
        <taxon>Spermatophyta</taxon>
        <taxon>Magnoliopsida</taxon>
        <taxon>eudicotyledons</taxon>
        <taxon>Gunneridae</taxon>
        <taxon>Pentapetalae</taxon>
        <taxon>rosids</taxon>
        <taxon>malvids</taxon>
        <taxon>Brassicales</taxon>
        <taxon>Brassicaceae</taxon>
        <taxon>Camelineae</taxon>
        <taxon>Arabidopsis</taxon>
    </lineage>
</organism>
<dbReference type="Pfam" id="PF02365">
    <property type="entry name" value="NAM"/>
    <property type="match status" value="1"/>
</dbReference>
<evidence type="ECO:0000256" key="19">
    <source>
        <dbReference type="SAM" id="Phobius"/>
    </source>
</evidence>
<dbReference type="InterPro" id="IPR037191">
    <property type="entry name" value="VPS9_dom_sf"/>
</dbReference>
<evidence type="ECO:0000256" key="17">
    <source>
        <dbReference type="ARBA" id="ARBA00052792"/>
    </source>
</evidence>
<evidence type="ECO:0000256" key="2">
    <source>
        <dbReference type="ARBA" id="ARBA00004123"/>
    </source>
</evidence>
<evidence type="ECO:0000256" key="10">
    <source>
        <dbReference type="ARBA" id="ARBA00023002"/>
    </source>
</evidence>
<dbReference type="Proteomes" id="UP000516314">
    <property type="component" value="Chromosome 5"/>
</dbReference>
<evidence type="ECO:0000256" key="6">
    <source>
        <dbReference type="ARBA" id="ARBA00012277"/>
    </source>
</evidence>
<evidence type="ECO:0000256" key="14">
    <source>
        <dbReference type="ARBA" id="ARBA00023163"/>
    </source>
</evidence>
<keyword evidence="12" id="KW-0238">DNA-binding</keyword>
<feature type="domain" description="VPS9" evidence="21">
    <location>
        <begin position="370"/>
        <end position="514"/>
    </location>
</feature>
<evidence type="ECO:0000256" key="8">
    <source>
        <dbReference type="ARBA" id="ARBA00022946"/>
    </source>
</evidence>
<dbReference type="PROSITE" id="PS51205">
    <property type="entry name" value="VPS9"/>
    <property type="match status" value="1"/>
</dbReference>
<dbReference type="FunFam" id="1.20.1050.80:FF:000007">
    <property type="entry name" value="Vacuolar protein sorting-associated protein 9A"/>
    <property type="match status" value="1"/>
</dbReference>
<reference evidence="22 23" key="1">
    <citation type="submission" date="2020-09" db="EMBL/GenBank/DDBJ databases">
        <authorList>
            <person name="Ashkenazy H."/>
        </authorList>
    </citation>
    <scope>NUCLEOTIDE SEQUENCE [LARGE SCALE GENOMIC DNA]</scope>
    <source>
        <strain evidence="23">cv. Cdm-0</strain>
    </source>
</reference>
<dbReference type="SMART" id="SM00167">
    <property type="entry name" value="VPS9"/>
    <property type="match status" value="1"/>
</dbReference>
<evidence type="ECO:0000256" key="18">
    <source>
        <dbReference type="SAM" id="MobiDB-lite"/>
    </source>
</evidence>
<dbReference type="GO" id="GO:0009083">
    <property type="term" value="P:branched-chain amino acid catabolic process"/>
    <property type="evidence" value="ECO:0007669"/>
    <property type="project" value="UniProtKB-ARBA"/>
</dbReference>
<name>A0A7G2F8A5_ARATH</name>
<feature type="transmembrane region" description="Helical" evidence="19">
    <location>
        <begin position="930"/>
        <end position="950"/>
    </location>
</feature>
<dbReference type="PROSITE" id="PS51005">
    <property type="entry name" value="NAC"/>
    <property type="match status" value="1"/>
</dbReference>
<keyword evidence="19" id="KW-0812">Transmembrane</keyword>
<keyword evidence="14" id="KW-0804">Transcription</keyword>
<evidence type="ECO:0000259" key="21">
    <source>
        <dbReference type="PROSITE" id="PS51205"/>
    </source>
</evidence>
<dbReference type="InterPro" id="IPR001017">
    <property type="entry name" value="DH_E1"/>
</dbReference>
<dbReference type="SUPFAM" id="SSF101941">
    <property type="entry name" value="NAC domain"/>
    <property type="match status" value="1"/>
</dbReference>
<evidence type="ECO:0000256" key="13">
    <source>
        <dbReference type="ARBA" id="ARBA00023128"/>
    </source>
</evidence>
<evidence type="ECO:0000256" key="5">
    <source>
        <dbReference type="ARBA" id="ARBA00011516"/>
    </source>
</evidence>
<evidence type="ECO:0000256" key="9">
    <source>
        <dbReference type="ARBA" id="ARBA00022958"/>
    </source>
</evidence>
<feature type="transmembrane region" description="Helical" evidence="19">
    <location>
        <begin position="898"/>
        <end position="918"/>
    </location>
</feature>
<dbReference type="EMBL" id="LR881470">
    <property type="protein sequence ID" value="CAD5331216.1"/>
    <property type="molecule type" value="Genomic_DNA"/>
</dbReference>
<sequence length="1413" mass="159298">MGKTQLAPGFRFHPTDVELVRYYLKRKILGKKLLVDAIAEVDIYKFEPPDLPDMSFIRSGDLKWHFFCPREKKYASGVRANRATECGYWKTTGKERPVLCNSEVVGKIKTLVYHFGKSPRGERTDWVMHEYRLDDKVLTQMNVPQDTYVVCVLFKKDGPGPRNGAQYGAPFKEEDWSDEEVRTDVPSTSNPTNLLEPSKETTLALTAPDDSNKDCFGGMISESCVSDFLPATTNTTSELPHPSDAATTPMSTAPLAETVRYDPGVSAPVCLEEEGIFNGLPELSSMPRTASYDLVENSDFIVSILNTAPDPEKDCDAVQDFFYKMESAFRAHPLWSGCSDDELDNAGDGLEKYVMTKLFPRVFASNTEDVISDEKLFQKISLVQQFISPENLDIQPTFQNQTSWLLAQKELQKINMYNAPRDKLMCILRCCKVINNLLLNASIASNQNEPGADQFLPVLIYVTIKANPPQFHSNLLYIQRYRRQSKLVGEAGYLFTNILSAESFISNIDAKSLSMDEADFETKMKSAHARLSGPGSQSYQTDHGAALPTAHNTKRENMLLHTKSTDSFSGTNETLSETPIKKADPITDLENKGAATLLNDRSEATKIFQEYPYMFASVGDLKIGDVEDLLNNYKQLVFKYVCLSKGLGDATSLTPCISPLQASKVSENHTTLSSDFQTKSETDRSVDNLFRALQEEQSLTATMEGIGLRSCGDDILRLGFKLRGGTGGRIQILQRAMVFEEIRKEYWYKPQVRMYTDMITVMADNSLMEEVNYLYSAMKSEKGLMAEIEWFNTLLTILLNHKLFDLVMDCYAFMQSIGYEPDRASFRVLVLGLESNGEMGLSAIVRQDAHEYYGESLEFIEEDEEISSGTTQVWPTIDGPLGLTEEASVDYARRFYKFGFALLPWLWFVNCFYFWPVLRHSRAFPQIRNYVVRSAIGFSVFTALLSAWALTFSIGGEQLFGPLYDKLVMSHVTRHIRQILPHDPPLRGSQNPISRLCNTMAEPETLSSFVQHEYANNHQVMDFPGGKVAFTPEIQFISESDKERVPCYRVLDDNGQLITNSQFVQVSEEVAVKIYSDMVTLQIMDNIFYEAQRQGRLSFYATAIGEEAINIASAAALTPQDVIFPQYREPGVLLWRGFTLQEFANQCFGNKSDYGKGRQMPVHYGSNKLNYFTVSATIATQLPNAVGAAYSLKMDKKDACAVTYFGDGGTSEGDFHAALNFAAVMEAPVLFICRNNGWAISTPTSDQFRSDGVVVKGRAYGIRSIRVDGNDALAMYSAVHTAREMAIREQRPILIEALTYRVGHHSTSDDSTRYRSAGEIEWWNKARNPLSRFRTWIESNGWWSDKTESDLRSRIKKEMLEALRVAEKTEKPNLQNMFSDVYDVPPSNLREQELLVRQTINSHPQDYPSDVPL</sequence>
<dbReference type="PANTHER" id="PTHR43380:SF11">
    <property type="entry name" value="2-OXOISOVALERATE DEHYDROGENASE SUBUNIT ALPHA 2, MITOCHONDRIAL"/>
    <property type="match status" value="1"/>
</dbReference>
<dbReference type="SUPFAM" id="SSF52518">
    <property type="entry name" value="Thiamin diphosphate-binding fold (THDP-binding)"/>
    <property type="match status" value="1"/>
</dbReference>
<dbReference type="GO" id="GO:0006355">
    <property type="term" value="P:regulation of DNA-templated transcription"/>
    <property type="evidence" value="ECO:0007669"/>
    <property type="project" value="InterPro"/>
</dbReference>
<dbReference type="Gene3D" id="1.20.1050.80">
    <property type="entry name" value="VPS9 domain"/>
    <property type="match status" value="1"/>
</dbReference>
<dbReference type="GO" id="GO:0046872">
    <property type="term" value="F:metal ion binding"/>
    <property type="evidence" value="ECO:0007669"/>
    <property type="project" value="UniProtKB-KW"/>
</dbReference>
<comment type="subunit">
    <text evidence="5">Heterotetramer of alpha and beta chains.</text>
</comment>
<dbReference type="InterPro" id="IPR050771">
    <property type="entry name" value="Alpha-ketoacid_DH_E1_comp"/>
</dbReference>
<dbReference type="Gene3D" id="1.10.246.120">
    <property type="match status" value="1"/>
</dbReference>
<dbReference type="Gene3D" id="1.25.40.10">
    <property type="entry name" value="Tetratricopeptide repeat domain"/>
    <property type="match status" value="1"/>
</dbReference>
<keyword evidence="7" id="KW-0479">Metal-binding</keyword>
<evidence type="ECO:0000256" key="12">
    <source>
        <dbReference type="ARBA" id="ARBA00023125"/>
    </source>
</evidence>
<feature type="compositionally biased region" description="Basic and acidic residues" evidence="18">
    <location>
        <begin position="171"/>
        <end position="183"/>
    </location>
</feature>
<dbReference type="FunFam" id="3.40.50.970:FF:000015">
    <property type="entry name" value="2-oxoisovalerate dehydrogenase subunit alpha"/>
    <property type="match status" value="1"/>
</dbReference>
<feature type="domain" description="NAC" evidence="20">
    <location>
        <begin position="6"/>
        <end position="156"/>
    </location>
</feature>
<dbReference type="GO" id="GO:0003863">
    <property type="term" value="F:branched-chain 2-oxo acid dehydrogenase activity"/>
    <property type="evidence" value="ECO:0007669"/>
    <property type="project" value="UniProtKB-EC"/>
</dbReference>
<evidence type="ECO:0000256" key="15">
    <source>
        <dbReference type="ARBA" id="ARBA00023242"/>
    </source>
</evidence>
<keyword evidence="15" id="KW-0539">Nucleus</keyword>
<evidence type="ECO:0000256" key="16">
    <source>
        <dbReference type="ARBA" id="ARBA00031050"/>
    </source>
</evidence>
<dbReference type="PANTHER" id="PTHR43380">
    <property type="entry name" value="2-OXOISOVALERATE DEHYDROGENASE SUBUNIT ALPHA, MITOCHONDRIAL"/>
    <property type="match status" value="1"/>
</dbReference>
<dbReference type="GO" id="GO:0005759">
    <property type="term" value="C:mitochondrial matrix"/>
    <property type="evidence" value="ECO:0007669"/>
    <property type="project" value="UniProtKB-SubCell"/>
</dbReference>
<dbReference type="InterPro" id="IPR019379">
    <property type="entry name" value="Gamma_Secretase_Asp_P_PEN2"/>
</dbReference>
<keyword evidence="8" id="KW-0809">Transit peptide</keyword>
<dbReference type="InterPro" id="IPR011990">
    <property type="entry name" value="TPR-like_helical_dom_sf"/>
</dbReference>
<evidence type="ECO:0000256" key="1">
    <source>
        <dbReference type="ARBA" id="ARBA00001964"/>
    </source>
</evidence>
<proteinExistence type="inferred from homology"/>
<dbReference type="Pfam" id="PF10251">
    <property type="entry name" value="PEN-2"/>
    <property type="match status" value="1"/>
</dbReference>
<dbReference type="CDD" id="cd02000">
    <property type="entry name" value="TPP_E1_PDC_ADC_BCADC"/>
    <property type="match status" value="1"/>
</dbReference>
<keyword evidence="9" id="KW-0630">Potassium</keyword>
<dbReference type="GO" id="GO:0005634">
    <property type="term" value="C:nucleus"/>
    <property type="evidence" value="ECO:0007669"/>
    <property type="project" value="UniProtKB-SubCell"/>
</dbReference>
<feature type="compositionally biased region" description="Polar residues" evidence="18">
    <location>
        <begin position="185"/>
        <end position="195"/>
    </location>
</feature>
<keyword evidence="19" id="KW-0472">Membrane</keyword>
<dbReference type="GO" id="GO:0003677">
    <property type="term" value="F:DNA binding"/>
    <property type="evidence" value="ECO:0007669"/>
    <property type="project" value="UniProtKB-KW"/>
</dbReference>
<dbReference type="Gene3D" id="3.40.50.970">
    <property type="match status" value="1"/>
</dbReference>
<comment type="similarity">
    <text evidence="4">Belongs to the BCKDHA family.</text>
</comment>
<dbReference type="Pfam" id="PF02204">
    <property type="entry name" value="VPS9"/>
    <property type="match status" value="1"/>
</dbReference>
<evidence type="ECO:0000313" key="23">
    <source>
        <dbReference type="Proteomes" id="UP000516314"/>
    </source>
</evidence>
<evidence type="ECO:0000256" key="4">
    <source>
        <dbReference type="ARBA" id="ARBA00008646"/>
    </source>
</evidence>
<evidence type="ECO:0000256" key="3">
    <source>
        <dbReference type="ARBA" id="ARBA00004305"/>
    </source>
</evidence>
<dbReference type="InterPro" id="IPR036093">
    <property type="entry name" value="NAC_dom_sf"/>
</dbReference>
<evidence type="ECO:0000256" key="7">
    <source>
        <dbReference type="ARBA" id="ARBA00022723"/>
    </source>
</evidence>
<dbReference type="SUPFAM" id="SSF109993">
    <property type="entry name" value="VPS9 domain"/>
    <property type="match status" value="1"/>
</dbReference>
<feature type="region of interest" description="Disordered" evidence="18">
    <location>
        <begin position="162"/>
        <end position="195"/>
    </location>
</feature>
<comment type="subcellular location">
    <subcellularLocation>
        <location evidence="3">Mitochondrion matrix</location>
    </subcellularLocation>
    <subcellularLocation>
        <location evidence="2">Nucleus</location>
    </subcellularLocation>
</comment>
<keyword evidence="13" id="KW-0496">Mitochondrion</keyword>
<keyword evidence="11" id="KW-0805">Transcription regulation</keyword>
<gene>
    <name evidence="22" type="ORF">AT9943_LOCUS18705</name>
</gene>
<dbReference type="InterPro" id="IPR041545">
    <property type="entry name" value="DUF5601"/>
</dbReference>
<comment type="cofactor">
    <cofactor evidence="1">
        <name>thiamine diphosphate</name>
        <dbReference type="ChEBI" id="CHEBI:58937"/>
    </cofactor>
</comment>
<dbReference type="InterPro" id="IPR003123">
    <property type="entry name" value="VPS9"/>
</dbReference>
<dbReference type="EC" id="1.2.4.4" evidence="6"/>
<dbReference type="Gene3D" id="2.170.150.80">
    <property type="entry name" value="NAC domain"/>
    <property type="match status" value="1"/>
</dbReference>
<evidence type="ECO:0000256" key="11">
    <source>
        <dbReference type="ARBA" id="ARBA00023015"/>
    </source>
</evidence>
<evidence type="ECO:0000313" key="22">
    <source>
        <dbReference type="EMBL" id="CAD5331216.1"/>
    </source>
</evidence>
<keyword evidence="10" id="KW-0560">Oxidoreductase</keyword>
<dbReference type="Pfam" id="PF00676">
    <property type="entry name" value="E1_dh"/>
    <property type="match status" value="1"/>
</dbReference>
<dbReference type="InterPro" id="IPR003441">
    <property type="entry name" value="NAC-dom"/>
</dbReference>
<keyword evidence="19" id="KW-1133">Transmembrane helix</keyword>
<comment type="catalytic activity">
    <reaction evidence="17">
        <text>N(6)-[(R)-lipoyl]-L-lysyl-[protein] + 3-methyl-2-oxobutanoate + H(+) = N(6)-[(R)-S(8)-2-methylpropanoyldihydrolipoyl]-L-lysyl-[protein] + CO2</text>
        <dbReference type="Rhea" id="RHEA:13457"/>
        <dbReference type="Rhea" id="RHEA-COMP:10474"/>
        <dbReference type="Rhea" id="RHEA-COMP:10497"/>
        <dbReference type="ChEBI" id="CHEBI:11851"/>
        <dbReference type="ChEBI" id="CHEBI:15378"/>
        <dbReference type="ChEBI" id="CHEBI:16526"/>
        <dbReference type="ChEBI" id="CHEBI:83099"/>
        <dbReference type="ChEBI" id="CHEBI:83142"/>
        <dbReference type="EC" id="1.2.4.4"/>
    </reaction>
</comment>
<dbReference type="Pfam" id="PF18151">
    <property type="entry name" value="DUF5601"/>
    <property type="match status" value="1"/>
</dbReference>
<accession>A0A7G2F8A5</accession>